<accession>A0ABU1WWZ7</accession>
<dbReference type="PROSITE" id="PS51186">
    <property type="entry name" value="GNAT"/>
    <property type="match status" value="1"/>
</dbReference>
<dbReference type="Proteomes" id="UP001267638">
    <property type="component" value="Unassembled WGS sequence"/>
</dbReference>
<comment type="caution">
    <text evidence="2">The sequence shown here is derived from an EMBL/GenBank/DDBJ whole genome shotgun (WGS) entry which is preliminary data.</text>
</comment>
<dbReference type="Gene3D" id="3.40.630.30">
    <property type="match status" value="1"/>
</dbReference>
<protein>
    <submittedName>
        <fullName evidence="2">Acetyltransferase</fullName>
    </submittedName>
</protein>
<evidence type="ECO:0000313" key="2">
    <source>
        <dbReference type="EMBL" id="MDR7153451.1"/>
    </source>
</evidence>
<gene>
    <name evidence="2" type="ORF">J2W40_000245</name>
</gene>
<dbReference type="InterPro" id="IPR000182">
    <property type="entry name" value="GNAT_dom"/>
</dbReference>
<feature type="domain" description="N-acetyltransferase" evidence="1">
    <location>
        <begin position="12"/>
        <end position="165"/>
    </location>
</feature>
<reference evidence="2 3" key="1">
    <citation type="submission" date="2023-07" db="EMBL/GenBank/DDBJ databases">
        <title>Sorghum-associated microbial communities from plants grown in Nebraska, USA.</title>
        <authorList>
            <person name="Schachtman D."/>
        </authorList>
    </citation>
    <scope>NUCLEOTIDE SEQUENCE [LARGE SCALE GENOMIC DNA]</scope>
    <source>
        <strain evidence="2 3">4256</strain>
    </source>
</reference>
<dbReference type="RefSeq" id="WP_310221309.1">
    <property type="nucleotide sequence ID" value="NZ_JAVDWV010000001.1"/>
</dbReference>
<keyword evidence="3" id="KW-1185">Reference proteome</keyword>
<dbReference type="InterPro" id="IPR016181">
    <property type="entry name" value="Acyl_CoA_acyltransferase"/>
</dbReference>
<dbReference type="Pfam" id="PF00583">
    <property type="entry name" value="Acetyltransf_1"/>
    <property type="match status" value="1"/>
</dbReference>
<organism evidence="2 3">
    <name type="scientific">Sphingobium xenophagum</name>
    <dbReference type="NCBI Taxonomy" id="121428"/>
    <lineage>
        <taxon>Bacteria</taxon>
        <taxon>Pseudomonadati</taxon>
        <taxon>Pseudomonadota</taxon>
        <taxon>Alphaproteobacteria</taxon>
        <taxon>Sphingomonadales</taxon>
        <taxon>Sphingomonadaceae</taxon>
        <taxon>Sphingobium</taxon>
    </lineage>
</organism>
<dbReference type="SUPFAM" id="SSF55729">
    <property type="entry name" value="Acyl-CoA N-acyltransferases (Nat)"/>
    <property type="match status" value="1"/>
</dbReference>
<proteinExistence type="predicted"/>
<evidence type="ECO:0000259" key="1">
    <source>
        <dbReference type="PROSITE" id="PS51186"/>
    </source>
</evidence>
<dbReference type="CDD" id="cd04301">
    <property type="entry name" value="NAT_SF"/>
    <property type="match status" value="1"/>
</dbReference>
<evidence type="ECO:0000313" key="3">
    <source>
        <dbReference type="Proteomes" id="UP001267638"/>
    </source>
</evidence>
<sequence length="165" mass="18289">MIALETRYGFPFTVRPATHDDEVALAAFFDEVSDEDRRFRFLSAVRHVSPAQLHDITAFEHHRHETVLAFEPGGATIIAAATLAADKAGDIGEVAISILPELKGKGIGWTLLDHMAQEARHWGIKKLQSIESRDNHAAITLEREMGFTARAVEGDPALMLLERCF</sequence>
<name>A0ABU1WWZ7_SPHXE</name>
<dbReference type="EMBL" id="JAVDWV010000001">
    <property type="protein sequence ID" value="MDR7153451.1"/>
    <property type="molecule type" value="Genomic_DNA"/>
</dbReference>